<feature type="region of interest" description="Disordered" evidence="1">
    <location>
        <begin position="397"/>
        <end position="418"/>
    </location>
</feature>
<feature type="domain" description="TRAPPC10/Trs130 C-terminal" evidence="2">
    <location>
        <begin position="272"/>
        <end position="390"/>
    </location>
</feature>
<evidence type="ECO:0000259" key="2">
    <source>
        <dbReference type="Pfam" id="PF12584"/>
    </source>
</evidence>
<dbReference type="Pfam" id="PF23604">
    <property type="entry name" value="Ig_TRAPPC10"/>
    <property type="match status" value="1"/>
</dbReference>
<evidence type="ECO:0000313" key="4">
    <source>
        <dbReference type="EMBL" id="CAD7398629.1"/>
    </source>
</evidence>
<sequence>MDATGRRLWPPAPTSRTACPQRILSSILGGTRLHLGVRPNEKGLYRLGQLSLRMASNLEFLSGTLTPRVGFEVTREPPSVTLNMGGKDLLAGLEQDMVLTVSSGSQRIEEGACLKLHASRGLLLQVQSSEESLCHEILVPLLQTEPFTTLSMQLRVMAELPPKRDSSVIEHKVMVQCPWLVEDRIIPLHFKPPFMSTCRLHTAQVRKFVQVVVAGLTTQMVELREPELSVMSDLDLPLMSLNPQHGQKQIAGNNMNVSFMWEVDVDAVQDTPPIKTEFSVKYSPINNVTTLSSEQLFTTYKCNFDVQDYKTLFVVRSRVEPMKGSELCRSGTMCHLQLKVTRVNSGPHNSLMYEVLADQTMWAVCGRTAGVISLETVDKQNITLDVMPLIGRLSASPGNPSLQVHTRRPQVSRTRVEP</sequence>
<reference evidence="4" key="1">
    <citation type="submission" date="2020-11" db="EMBL/GenBank/DDBJ databases">
        <authorList>
            <person name="Tran Van P."/>
        </authorList>
    </citation>
    <scope>NUCLEOTIDE SEQUENCE</scope>
</reference>
<dbReference type="InterPro" id="IPR056917">
    <property type="entry name" value="Ig_TRAPPC10"/>
</dbReference>
<name>A0A7R9CNL3_TIMCR</name>
<dbReference type="PANTHER" id="PTHR13251">
    <property type="entry name" value="EPILEPSY HOLOPROSENCEPHALY CANDIDATE 1/TMEM1"/>
    <property type="match status" value="1"/>
</dbReference>
<dbReference type="InterPro" id="IPR045126">
    <property type="entry name" value="TRAPPC10/Trs130"/>
</dbReference>
<evidence type="ECO:0000256" key="1">
    <source>
        <dbReference type="SAM" id="MobiDB-lite"/>
    </source>
</evidence>
<dbReference type="GO" id="GO:1990071">
    <property type="term" value="C:TRAPPII protein complex"/>
    <property type="evidence" value="ECO:0007669"/>
    <property type="project" value="InterPro"/>
</dbReference>
<dbReference type="PANTHER" id="PTHR13251:SF3">
    <property type="entry name" value="TRAFFICKING PROTEIN PARTICLE COMPLEX SUBUNIT 10"/>
    <property type="match status" value="1"/>
</dbReference>
<accession>A0A7R9CNL3</accession>
<feature type="domain" description="TRAPPC10 Ig-like" evidence="3">
    <location>
        <begin position="81"/>
        <end position="192"/>
    </location>
</feature>
<dbReference type="GO" id="GO:0006891">
    <property type="term" value="P:intra-Golgi vesicle-mediated transport"/>
    <property type="evidence" value="ECO:0007669"/>
    <property type="project" value="TreeGrafter"/>
</dbReference>
<dbReference type="AlphaFoldDB" id="A0A7R9CNL3"/>
<dbReference type="InterPro" id="IPR022233">
    <property type="entry name" value="TRAPPC10/Trs130_C"/>
</dbReference>
<evidence type="ECO:0000259" key="3">
    <source>
        <dbReference type="Pfam" id="PF23604"/>
    </source>
</evidence>
<protein>
    <recommendedName>
        <fullName evidence="5">Trafficking protein particle complex subunit 10</fullName>
    </recommendedName>
</protein>
<dbReference type="GO" id="GO:0005829">
    <property type="term" value="C:cytosol"/>
    <property type="evidence" value="ECO:0007669"/>
    <property type="project" value="GOC"/>
</dbReference>
<dbReference type="GO" id="GO:0034498">
    <property type="term" value="P:early endosome to Golgi transport"/>
    <property type="evidence" value="ECO:0007669"/>
    <property type="project" value="TreeGrafter"/>
</dbReference>
<evidence type="ECO:0008006" key="5">
    <source>
        <dbReference type="Google" id="ProtNLM"/>
    </source>
</evidence>
<organism evidence="4">
    <name type="scientific">Timema cristinae</name>
    <name type="common">Walking stick</name>
    <dbReference type="NCBI Taxonomy" id="61476"/>
    <lineage>
        <taxon>Eukaryota</taxon>
        <taxon>Metazoa</taxon>
        <taxon>Ecdysozoa</taxon>
        <taxon>Arthropoda</taxon>
        <taxon>Hexapoda</taxon>
        <taxon>Insecta</taxon>
        <taxon>Pterygota</taxon>
        <taxon>Neoptera</taxon>
        <taxon>Polyneoptera</taxon>
        <taxon>Phasmatodea</taxon>
        <taxon>Timematodea</taxon>
        <taxon>Timematoidea</taxon>
        <taxon>Timematidae</taxon>
        <taxon>Timema</taxon>
    </lineage>
</organism>
<proteinExistence type="predicted"/>
<gene>
    <name evidence="4" type="ORF">TCEB3V08_LOCUS4598</name>
</gene>
<dbReference type="Pfam" id="PF12584">
    <property type="entry name" value="TRAPPC10"/>
    <property type="match status" value="1"/>
</dbReference>
<dbReference type="EMBL" id="OC317716">
    <property type="protein sequence ID" value="CAD7398629.1"/>
    <property type="molecule type" value="Genomic_DNA"/>
</dbReference>